<feature type="region of interest" description="Disordered" evidence="1">
    <location>
        <begin position="296"/>
        <end position="414"/>
    </location>
</feature>
<evidence type="ECO:0000259" key="2">
    <source>
        <dbReference type="PROSITE" id="PS50172"/>
    </source>
</evidence>
<dbReference type="GO" id="GO:0005634">
    <property type="term" value="C:nucleus"/>
    <property type="evidence" value="ECO:0007669"/>
    <property type="project" value="TreeGrafter"/>
</dbReference>
<gene>
    <name evidence="3" type="ORF">DIATSA_LOCUS5866</name>
</gene>
<feature type="domain" description="BRCT" evidence="2">
    <location>
        <begin position="219"/>
        <end position="310"/>
    </location>
</feature>
<keyword evidence="4" id="KW-1185">Reference proteome</keyword>
<evidence type="ECO:0000313" key="4">
    <source>
        <dbReference type="Proteomes" id="UP001153714"/>
    </source>
</evidence>
<name>A0A9N9R2I8_9NEOP</name>
<feature type="compositionally biased region" description="Basic and acidic residues" evidence="1">
    <location>
        <begin position="144"/>
        <end position="217"/>
    </location>
</feature>
<feature type="compositionally biased region" description="Acidic residues" evidence="1">
    <location>
        <begin position="330"/>
        <end position="341"/>
    </location>
</feature>
<feature type="compositionally biased region" description="Basic and acidic residues" evidence="1">
    <location>
        <begin position="47"/>
        <end position="82"/>
    </location>
</feature>
<organism evidence="3 4">
    <name type="scientific">Diatraea saccharalis</name>
    <name type="common">sugarcane borer</name>
    <dbReference type="NCBI Taxonomy" id="40085"/>
    <lineage>
        <taxon>Eukaryota</taxon>
        <taxon>Metazoa</taxon>
        <taxon>Ecdysozoa</taxon>
        <taxon>Arthropoda</taxon>
        <taxon>Hexapoda</taxon>
        <taxon>Insecta</taxon>
        <taxon>Pterygota</taxon>
        <taxon>Neoptera</taxon>
        <taxon>Endopterygota</taxon>
        <taxon>Lepidoptera</taxon>
        <taxon>Glossata</taxon>
        <taxon>Ditrysia</taxon>
        <taxon>Pyraloidea</taxon>
        <taxon>Crambidae</taxon>
        <taxon>Crambinae</taxon>
        <taxon>Diatraea</taxon>
    </lineage>
</organism>
<feature type="compositionally biased region" description="Basic and acidic residues" evidence="1">
    <location>
        <begin position="90"/>
        <end position="106"/>
    </location>
</feature>
<feature type="compositionally biased region" description="Basic and acidic residues" evidence="1">
    <location>
        <begin position="379"/>
        <end position="388"/>
    </location>
</feature>
<dbReference type="PANTHER" id="PTHR11370:SF5">
    <property type="entry name" value="DNA REPAIR PROTEIN XRCC1"/>
    <property type="match status" value="1"/>
</dbReference>
<sequence>MIYIIHRSQIRQATSQALKNISDSATKLVKTPITKKTRSEPTSTDYDVNRKRDGLMYTSDDDKPHAKIDHVVKRHKDDKSKQEPATSQKVKTDDRRKTTSNQKDDASDATSTFSDKQNKRTHDEMVRTKDKHGSGNKNDSLNEGIKKESKLDEGPRSSRDKHKEKTVESRDDSYSKEVKRRSETNSRNETQGRGDEDPSTSKDVDVEPRKRSRAKPERELGAVLRGVVLTFSGYVNPERAHLRHLATSMGATVTRDWEPACNLLVCAFPNTPKLKRVRSECGASVPAVTAHWLKEAHARRRRPPWRRHATEPQLRGECDSGDSGSGGDTEPSEECDTDDEIEKVLRAQKKPRVDTPPPTHARNTTPPPAHTHDDDDGGDTDRDTGRGEEELDEDSVVDFVISDEGEGPAAGARGVRGAEYRTPAWLWTCHRLRRLVTTH</sequence>
<dbReference type="Pfam" id="PF12738">
    <property type="entry name" value="PTCB-BRCT"/>
    <property type="match status" value="1"/>
</dbReference>
<proteinExistence type="predicted"/>
<feature type="compositionally biased region" description="Basic residues" evidence="1">
    <location>
        <begin position="297"/>
        <end position="307"/>
    </location>
</feature>
<dbReference type="Gene3D" id="3.40.50.10190">
    <property type="entry name" value="BRCT domain"/>
    <property type="match status" value="1"/>
</dbReference>
<reference evidence="3" key="1">
    <citation type="submission" date="2021-12" db="EMBL/GenBank/DDBJ databases">
        <authorList>
            <person name="King R."/>
        </authorList>
    </citation>
    <scope>NUCLEOTIDE SEQUENCE</scope>
</reference>
<feature type="compositionally biased region" description="Basic and acidic residues" evidence="1">
    <location>
        <begin position="116"/>
        <end position="133"/>
    </location>
</feature>
<dbReference type="EMBL" id="OU893350">
    <property type="protein sequence ID" value="CAG9788024.1"/>
    <property type="molecule type" value="Genomic_DNA"/>
</dbReference>
<dbReference type="AlphaFoldDB" id="A0A9N9R2I8"/>
<feature type="compositionally biased region" description="Acidic residues" evidence="1">
    <location>
        <begin position="389"/>
        <end position="406"/>
    </location>
</feature>
<dbReference type="OrthoDB" id="25840at2759"/>
<accession>A0A9N9R2I8</accession>
<feature type="compositionally biased region" description="Pro residues" evidence="1">
    <location>
        <begin position="354"/>
        <end position="369"/>
    </location>
</feature>
<dbReference type="PANTHER" id="PTHR11370">
    <property type="entry name" value="DNA-REPAIR PROTEIN XRCC1"/>
    <property type="match status" value="1"/>
</dbReference>
<feature type="region of interest" description="Disordered" evidence="1">
    <location>
        <begin position="32"/>
        <end position="217"/>
    </location>
</feature>
<dbReference type="SMART" id="SM00292">
    <property type="entry name" value="BRCT"/>
    <property type="match status" value="1"/>
</dbReference>
<dbReference type="GO" id="GO:0006284">
    <property type="term" value="P:base-excision repair"/>
    <property type="evidence" value="ECO:0007669"/>
    <property type="project" value="TreeGrafter"/>
</dbReference>
<dbReference type="Proteomes" id="UP001153714">
    <property type="component" value="Chromosome 19"/>
</dbReference>
<reference evidence="3" key="2">
    <citation type="submission" date="2022-10" db="EMBL/GenBank/DDBJ databases">
        <authorList>
            <consortium name="ENA_rothamsted_submissions"/>
            <consortium name="culmorum"/>
            <person name="King R."/>
        </authorList>
    </citation>
    <scope>NUCLEOTIDE SEQUENCE</scope>
</reference>
<protein>
    <recommendedName>
        <fullName evidence="2">BRCT domain-containing protein</fullName>
    </recommendedName>
</protein>
<dbReference type="PROSITE" id="PS50172">
    <property type="entry name" value="BRCT"/>
    <property type="match status" value="1"/>
</dbReference>
<dbReference type="InterPro" id="IPR036420">
    <property type="entry name" value="BRCT_dom_sf"/>
</dbReference>
<feature type="compositionally biased region" description="Basic and acidic residues" evidence="1">
    <location>
        <begin position="308"/>
        <end position="318"/>
    </location>
</feature>
<dbReference type="SUPFAM" id="SSF52113">
    <property type="entry name" value="BRCT domain"/>
    <property type="match status" value="1"/>
</dbReference>
<evidence type="ECO:0000256" key="1">
    <source>
        <dbReference type="SAM" id="MobiDB-lite"/>
    </source>
</evidence>
<dbReference type="InterPro" id="IPR001357">
    <property type="entry name" value="BRCT_dom"/>
</dbReference>
<evidence type="ECO:0000313" key="3">
    <source>
        <dbReference type="EMBL" id="CAG9788024.1"/>
    </source>
</evidence>